<evidence type="ECO:0000313" key="2">
    <source>
        <dbReference type="Proteomes" id="UP000190648"/>
    </source>
</evidence>
<sequence>MPDLSLGAACTQCQKRQEILDCGSQLLSYSLWLNMTFNMIQTTDMVRMLWAASEISTMHRRMFSVEAILE</sequence>
<dbReference type="Proteomes" id="UP000190648">
    <property type="component" value="Unassembled WGS sequence"/>
</dbReference>
<organism evidence="1 2">
    <name type="scientific">Patagioenas fasciata monilis</name>
    <dbReference type="NCBI Taxonomy" id="372326"/>
    <lineage>
        <taxon>Eukaryota</taxon>
        <taxon>Metazoa</taxon>
        <taxon>Chordata</taxon>
        <taxon>Craniata</taxon>
        <taxon>Vertebrata</taxon>
        <taxon>Euteleostomi</taxon>
        <taxon>Archelosauria</taxon>
        <taxon>Archosauria</taxon>
        <taxon>Dinosauria</taxon>
        <taxon>Saurischia</taxon>
        <taxon>Theropoda</taxon>
        <taxon>Coelurosauria</taxon>
        <taxon>Aves</taxon>
        <taxon>Neognathae</taxon>
        <taxon>Neoaves</taxon>
        <taxon>Columbimorphae</taxon>
        <taxon>Columbiformes</taxon>
        <taxon>Columbidae</taxon>
        <taxon>Patagioenas</taxon>
    </lineage>
</organism>
<keyword evidence="2" id="KW-1185">Reference proteome</keyword>
<proteinExistence type="predicted"/>
<gene>
    <name evidence="1" type="ORF">AV530_005016</name>
</gene>
<evidence type="ECO:0000313" key="1">
    <source>
        <dbReference type="EMBL" id="OPJ79077.1"/>
    </source>
</evidence>
<reference evidence="1 2" key="1">
    <citation type="submission" date="2016-02" db="EMBL/GenBank/DDBJ databases">
        <title>Band-tailed pigeon sequencing and assembly.</title>
        <authorList>
            <person name="Soares A.E."/>
            <person name="Novak B.J."/>
            <person name="Rice E.S."/>
            <person name="O'Connell B."/>
            <person name="Chang D."/>
            <person name="Weber S."/>
            <person name="Shapiro B."/>
        </authorList>
    </citation>
    <scope>NUCLEOTIDE SEQUENCE [LARGE SCALE GENOMIC DNA]</scope>
    <source>
        <strain evidence="1">BTP2013</strain>
        <tissue evidence="1">Blood</tissue>
    </source>
</reference>
<comment type="caution">
    <text evidence="1">The sequence shown here is derived from an EMBL/GenBank/DDBJ whole genome shotgun (WGS) entry which is preliminary data.</text>
</comment>
<dbReference type="AlphaFoldDB" id="A0A1V4K5D9"/>
<name>A0A1V4K5D9_PATFA</name>
<accession>A0A1V4K5D9</accession>
<protein>
    <submittedName>
        <fullName evidence="1">Uncharacterized protein</fullName>
    </submittedName>
</protein>
<dbReference type="EMBL" id="LSYS01004732">
    <property type="protein sequence ID" value="OPJ79077.1"/>
    <property type="molecule type" value="Genomic_DNA"/>
</dbReference>
<dbReference type="OrthoDB" id="10631603at2759"/>